<feature type="domain" description="PilZ" evidence="2">
    <location>
        <begin position="17"/>
        <end position="103"/>
    </location>
</feature>
<dbReference type="OrthoDB" id="9795572at2"/>
<dbReference type="Pfam" id="PF07238">
    <property type="entry name" value="PilZ"/>
    <property type="match status" value="1"/>
</dbReference>
<accession>A0A5C6UMR7</accession>
<dbReference type="SUPFAM" id="SSF141371">
    <property type="entry name" value="PilZ domain-like"/>
    <property type="match status" value="1"/>
</dbReference>
<protein>
    <submittedName>
        <fullName evidence="3">PilZ domain-containing protein</fullName>
    </submittedName>
</protein>
<evidence type="ECO:0000313" key="3">
    <source>
        <dbReference type="EMBL" id="TXC73820.1"/>
    </source>
</evidence>
<dbReference type="GO" id="GO:0035438">
    <property type="term" value="F:cyclic-di-GMP binding"/>
    <property type="evidence" value="ECO:0007669"/>
    <property type="project" value="InterPro"/>
</dbReference>
<feature type="compositionally biased region" description="Low complexity" evidence="1">
    <location>
        <begin position="1"/>
        <end position="14"/>
    </location>
</feature>
<reference evidence="3 4" key="1">
    <citation type="submission" date="2019-08" db="EMBL/GenBank/DDBJ databases">
        <title>Sphingorhabdus soil sp. nov., isolated from arctic soil.</title>
        <authorList>
            <person name="Liu Y."/>
        </authorList>
    </citation>
    <scope>NUCLEOTIDE SEQUENCE [LARGE SCALE GENOMIC DNA]</scope>
    <source>
        <strain evidence="3 4">D-2Q-5-6</strain>
    </source>
</reference>
<dbReference type="Gene3D" id="2.40.10.220">
    <property type="entry name" value="predicted glycosyltransferase like domains"/>
    <property type="match status" value="1"/>
</dbReference>
<organism evidence="3 4">
    <name type="scientific">Flavisphingopyxis soli</name>
    <dbReference type="NCBI Taxonomy" id="2601267"/>
    <lineage>
        <taxon>Bacteria</taxon>
        <taxon>Pseudomonadati</taxon>
        <taxon>Pseudomonadota</taxon>
        <taxon>Alphaproteobacteria</taxon>
        <taxon>Sphingomonadales</taxon>
        <taxon>Sphingopyxidaceae</taxon>
        <taxon>Flavisphingopyxis</taxon>
    </lineage>
</organism>
<comment type="caution">
    <text evidence="3">The sequence shown here is derived from an EMBL/GenBank/DDBJ whole genome shotgun (WGS) entry which is preliminary data.</text>
</comment>
<gene>
    <name evidence="3" type="ORF">FSZ31_03570</name>
</gene>
<keyword evidence="4" id="KW-1185">Reference proteome</keyword>
<sequence>MTADQANNDPPAADGDQRDETRLPVTMEAKCREYGSFRTEVYLIDLSAKGCKVETSLRIRSGQRVWLTLAGLETREAQVRWSGRGSMGCQFDEPLPDAILAQLASTAGGTSHADPR</sequence>
<feature type="region of interest" description="Disordered" evidence="1">
    <location>
        <begin position="1"/>
        <end position="24"/>
    </location>
</feature>
<evidence type="ECO:0000259" key="2">
    <source>
        <dbReference type="Pfam" id="PF07238"/>
    </source>
</evidence>
<dbReference type="RefSeq" id="WP_147121657.1">
    <property type="nucleotide sequence ID" value="NZ_VOPY01000001.1"/>
</dbReference>
<dbReference type="AlphaFoldDB" id="A0A5C6UMR7"/>
<dbReference type="Proteomes" id="UP000321129">
    <property type="component" value="Unassembled WGS sequence"/>
</dbReference>
<proteinExistence type="predicted"/>
<evidence type="ECO:0000256" key="1">
    <source>
        <dbReference type="SAM" id="MobiDB-lite"/>
    </source>
</evidence>
<evidence type="ECO:0000313" key="4">
    <source>
        <dbReference type="Proteomes" id="UP000321129"/>
    </source>
</evidence>
<dbReference type="EMBL" id="VOPY01000001">
    <property type="protein sequence ID" value="TXC73820.1"/>
    <property type="molecule type" value="Genomic_DNA"/>
</dbReference>
<dbReference type="InterPro" id="IPR009875">
    <property type="entry name" value="PilZ_domain"/>
</dbReference>
<name>A0A5C6UMR7_9SPHN</name>